<feature type="region of interest" description="Disordered" evidence="1">
    <location>
        <begin position="447"/>
        <end position="529"/>
    </location>
</feature>
<feature type="region of interest" description="Disordered" evidence="1">
    <location>
        <begin position="369"/>
        <end position="403"/>
    </location>
</feature>
<feature type="compositionally biased region" description="Polar residues" evidence="1">
    <location>
        <begin position="21"/>
        <end position="31"/>
    </location>
</feature>
<reference evidence="3" key="1">
    <citation type="journal article" date="2021" name="Nat. Commun.">
        <title>Genetic determinants of endophytism in the Arabidopsis root mycobiome.</title>
        <authorList>
            <person name="Mesny F."/>
            <person name="Miyauchi S."/>
            <person name="Thiergart T."/>
            <person name="Pickel B."/>
            <person name="Atanasova L."/>
            <person name="Karlsson M."/>
            <person name="Huettel B."/>
            <person name="Barry K.W."/>
            <person name="Haridas S."/>
            <person name="Chen C."/>
            <person name="Bauer D."/>
            <person name="Andreopoulos W."/>
            <person name="Pangilinan J."/>
            <person name="LaButti K."/>
            <person name="Riley R."/>
            <person name="Lipzen A."/>
            <person name="Clum A."/>
            <person name="Drula E."/>
            <person name="Henrissat B."/>
            <person name="Kohler A."/>
            <person name="Grigoriev I.V."/>
            <person name="Martin F.M."/>
            <person name="Hacquard S."/>
        </authorList>
    </citation>
    <scope>NUCLEOTIDE SEQUENCE</scope>
    <source>
        <strain evidence="3">MPI-SDFR-AT-0120</strain>
    </source>
</reference>
<evidence type="ECO:0000313" key="4">
    <source>
        <dbReference type="Proteomes" id="UP000813461"/>
    </source>
</evidence>
<comment type="caution">
    <text evidence="3">The sequence shown here is derived from an EMBL/GenBank/DDBJ whole genome shotgun (WGS) entry which is preliminary data.</text>
</comment>
<dbReference type="Proteomes" id="UP000813461">
    <property type="component" value="Unassembled WGS sequence"/>
</dbReference>
<accession>A0A8K0W0J2</accession>
<dbReference type="AlphaFoldDB" id="A0A8K0W0J2"/>
<feature type="signal peptide" evidence="2">
    <location>
        <begin position="1"/>
        <end position="20"/>
    </location>
</feature>
<feature type="chain" id="PRO_5035455881" evidence="2">
    <location>
        <begin position="21"/>
        <end position="912"/>
    </location>
</feature>
<feature type="region of interest" description="Disordered" evidence="1">
    <location>
        <begin position="21"/>
        <end position="143"/>
    </location>
</feature>
<feature type="compositionally biased region" description="Low complexity" evidence="1">
    <location>
        <begin position="841"/>
        <end position="857"/>
    </location>
</feature>
<gene>
    <name evidence="3" type="ORF">FB567DRAFT_291696</name>
</gene>
<evidence type="ECO:0000256" key="1">
    <source>
        <dbReference type="SAM" id="MobiDB-lite"/>
    </source>
</evidence>
<organism evidence="3 4">
    <name type="scientific">Paraphoma chrysanthemicola</name>
    <dbReference type="NCBI Taxonomy" id="798071"/>
    <lineage>
        <taxon>Eukaryota</taxon>
        <taxon>Fungi</taxon>
        <taxon>Dikarya</taxon>
        <taxon>Ascomycota</taxon>
        <taxon>Pezizomycotina</taxon>
        <taxon>Dothideomycetes</taxon>
        <taxon>Pleosporomycetidae</taxon>
        <taxon>Pleosporales</taxon>
        <taxon>Pleosporineae</taxon>
        <taxon>Phaeosphaeriaceae</taxon>
        <taxon>Paraphoma</taxon>
    </lineage>
</organism>
<dbReference type="EMBL" id="JAGMVJ010000005">
    <property type="protein sequence ID" value="KAH7090446.1"/>
    <property type="molecule type" value="Genomic_DNA"/>
</dbReference>
<keyword evidence="2" id="KW-0732">Signal</keyword>
<name>A0A8K0W0J2_9PLEO</name>
<feature type="region of interest" description="Disordered" evidence="1">
    <location>
        <begin position="836"/>
        <end position="857"/>
    </location>
</feature>
<protein>
    <submittedName>
        <fullName evidence="3">Uncharacterized protein</fullName>
    </submittedName>
</protein>
<dbReference type="PROSITE" id="PS51257">
    <property type="entry name" value="PROKAR_LIPOPROTEIN"/>
    <property type="match status" value="1"/>
</dbReference>
<dbReference type="InterPro" id="IPR011050">
    <property type="entry name" value="Pectin_lyase_fold/virulence"/>
</dbReference>
<dbReference type="OrthoDB" id="3944128at2759"/>
<proteinExistence type="predicted"/>
<sequence>MRRVTLLASLLLTGCGAISSSDKNCTASSSAPPALLTRTDNSTSVAVSSSRSSSPQDGLRAQSAPSPIIVTLSNSKSASSSSPSLGSSSSPASSVSVSSTSSRSPTASSHSSSGSSVGVSSSTPRTTSSPASTTRTISRPSLNLMTLTRSFNKDNQTRLITPSSKGIAANATTPCTGCVLQAYNPITTFYDPKDESNPWTSVVVTETILTEFITYLDGTTIDTIVTERKTVNQTKTVVLSGDDQTITHSTPVFLIQPTPGVTLTVDAGPTYVIYQNLWGGLDQFESTYYSFIQETYITCDAAPTSLKNWAPARTEDWSYFIQTHKQALPPASVTNLPIPLPSAIVQYLQGNLAIRSQFQGSNIATCTTRPSRGIIGTRPPSTQPLGTLKPHPTPEVPGTETKTDATEPVFTTVLPPPLFTRTTGTFLSTTYASTVTHVTRQGCLRCQDTYKPQPTPDDPRVSNKDIDGPQPTPDPNILQPDKPNDPSKPDNQPNDQRPPVITIGDNTFTVRPIQPTPAPGRPTDQNQPPPVVVIGTQTLTQGQSTNINGVPVVVPTDGGGTRIVVGGTTVAVNNYPTVAPVLTVGQNTVTANPQGQFVVGSQTLRPGGPAITVDGSTLSLGPSGTIAIVNGVTQTLANVPIVTGAPAITVGGRVVSATVVGGTSQFVLGDKTLAPGGVITVDGTTYSMPLDGRGTALVVNGVTSTLQPGQSVLTLGKQGITATVKDGTTAYVFGPGQTLTPGGIVTISGTTFSMPASASGSVIVINGVTSTIGKGPVTVAALTINGKTYTPNVRDGTTEYVLAPGTTLRPGEAVTISGTTYSLDKQGTALVVNGQTSTIPRTPASNSASTTSSARSSTSARDVGNFIWSGLGGGGGGSSSSRGGGASVHLGGFDKWVESLVIGLAGWTLAWL</sequence>
<feature type="compositionally biased region" description="Low complexity" evidence="1">
    <location>
        <begin position="42"/>
        <end position="54"/>
    </location>
</feature>
<dbReference type="SUPFAM" id="SSF51126">
    <property type="entry name" value="Pectin lyase-like"/>
    <property type="match status" value="1"/>
</dbReference>
<keyword evidence="4" id="KW-1185">Reference proteome</keyword>
<evidence type="ECO:0000313" key="3">
    <source>
        <dbReference type="EMBL" id="KAH7090446.1"/>
    </source>
</evidence>
<evidence type="ECO:0000256" key="2">
    <source>
        <dbReference type="SAM" id="SignalP"/>
    </source>
</evidence>
<feature type="compositionally biased region" description="Basic and acidic residues" evidence="1">
    <location>
        <begin position="457"/>
        <end position="467"/>
    </location>
</feature>
<feature type="compositionally biased region" description="Low complexity" evidence="1">
    <location>
        <begin position="73"/>
        <end position="141"/>
    </location>
</feature>